<feature type="region of interest" description="Disordered" evidence="1">
    <location>
        <begin position="60"/>
        <end position="84"/>
    </location>
</feature>
<gene>
    <name evidence="2" type="ORF">EI97DRAFT_350675</name>
</gene>
<evidence type="ECO:0000313" key="3">
    <source>
        <dbReference type="Proteomes" id="UP000800097"/>
    </source>
</evidence>
<reference evidence="2" key="1">
    <citation type="journal article" date="2020" name="Stud. Mycol.">
        <title>101 Dothideomycetes genomes: a test case for predicting lifestyles and emergence of pathogens.</title>
        <authorList>
            <person name="Haridas S."/>
            <person name="Albert R."/>
            <person name="Binder M."/>
            <person name="Bloem J."/>
            <person name="Labutti K."/>
            <person name="Salamov A."/>
            <person name="Andreopoulos B."/>
            <person name="Baker S."/>
            <person name="Barry K."/>
            <person name="Bills G."/>
            <person name="Bluhm B."/>
            <person name="Cannon C."/>
            <person name="Castanera R."/>
            <person name="Culley D."/>
            <person name="Daum C."/>
            <person name="Ezra D."/>
            <person name="Gonzalez J."/>
            <person name="Henrissat B."/>
            <person name="Kuo A."/>
            <person name="Liang C."/>
            <person name="Lipzen A."/>
            <person name="Lutzoni F."/>
            <person name="Magnuson J."/>
            <person name="Mondo S."/>
            <person name="Nolan M."/>
            <person name="Ohm R."/>
            <person name="Pangilinan J."/>
            <person name="Park H.-J."/>
            <person name="Ramirez L."/>
            <person name="Alfaro M."/>
            <person name="Sun H."/>
            <person name="Tritt A."/>
            <person name="Yoshinaga Y."/>
            <person name="Zwiers L.-H."/>
            <person name="Turgeon B."/>
            <person name="Goodwin S."/>
            <person name="Spatafora J."/>
            <person name="Crous P."/>
            <person name="Grigoriev I."/>
        </authorList>
    </citation>
    <scope>NUCLEOTIDE SEQUENCE</scope>
    <source>
        <strain evidence="2">CBS 379.55</strain>
    </source>
</reference>
<dbReference type="OrthoDB" id="302966at2759"/>
<evidence type="ECO:0008006" key="4">
    <source>
        <dbReference type="Google" id="ProtNLM"/>
    </source>
</evidence>
<dbReference type="EMBL" id="ML986490">
    <property type="protein sequence ID" value="KAF2277432.1"/>
    <property type="molecule type" value="Genomic_DNA"/>
</dbReference>
<feature type="non-terminal residue" evidence="2">
    <location>
        <position position="1"/>
    </location>
</feature>
<dbReference type="RefSeq" id="XP_033654971.1">
    <property type="nucleotide sequence ID" value="XM_033794834.1"/>
</dbReference>
<dbReference type="Proteomes" id="UP000800097">
    <property type="component" value="Unassembled WGS sequence"/>
</dbReference>
<feature type="non-terminal residue" evidence="2">
    <location>
        <position position="324"/>
    </location>
</feature>
<evidence type="ECO:0000313" key="2">
    <source>
        <dbReference type="EMBL" id="KAF2277432.1"/>
    </source>
</evidence>
<protein>
    <recommendedName>
        <fullName evidence="4">Six-hairpin glycosidase</fullName>
    </recommendedName>
</protein>
<evidence type="ECO:0000256" key="1">
    <source>
        <dbReference type="SAM" id="MobiDB-lite"/>
    </source>
</evidence>
<dbReference type="AlphaFoldDB" id="A0A6A6JLP8"/>
<dbReference type="GeneID" id="54548009"/>
<organism evidence="2 3">
    <name type="scientific">Westerdykella ornata</name>
    <dbReference type="NCBI Taxonomy" id="318751"/>
    <lineage>
        <taxon>Eukaryota</taxon>
        <taxon>Fungi</taxon>
        <taxon>Dikarya</taxon>
        <taxon>Ascomycota</taxon>
        <taxon>Pezizomycotina</taxon>
        <taxon>Dothideomycetes</taxon>
        <taxon>Pleosporomycetidae</taxon>
        <taxon>Pleosporales</taxon>
        <taxon>Sporormiaceae</taxon>
        <taxon>Westerdykella</taxon>
    </lineage>
</organism>
<sequence length="324" mass="36538">AWTPPPASAGHRGRYLWTDAFGVLNFLTLHKETCKPLYINHAKSLVSAVHGTLGRTRDLSAQLPGATPANPLGGGLRIGKEDSHGPDADGQYHHYLTLWMFALNRLSVYSGEKDYNDQGIALAKAIHPAFVYNRDSRRPRMYWKMSMDLREPLVMSEGNLDPIDGLAIFTLLQRTDGKDSEVLKDEIATYQRIVDTKWQSYSSSDPLDLGMTAWIAHWFEGEWAWARGLMDLTERYTERFWRSSYFTRAVAHRLAFREFGLAMGLRCGLERRDPKWAQCADSIIASWEAAGLAPEVVKDNRAGMNAETDLRPINCVMYAAALIP</sequence>
<proteinExistence type="predicted"/>
<accession>A0A6A6JLP8</accession>
<name>A0A6A6JLP8_WESOR</name>
<keyword evidence="3" id="KW-1185">Reference proteome</keyword>